<gene>
    <name evidence="2" type="primary">Vigan.11G011900</name>
    <name evidence="2" type="ORF">VIGAN_11011900</name>
</gene>
<dbReference type="GO" id="GO:0004190">
    <property type="term" value="F:aspartic-type endopeptidase activity"/>
    <property type="evidence" value="ECO:0007669"/>
    <property type="project" value="InterPro"/>
</dbReference>
<organism evidence="2 3">
    <name type="scientific">Vigna angularis var. angularis</name>
    <dbReference type="NCBI Taxonomy" id="157739"/>
    <lineage>
        <taxon>Eukaryota</taxon>
        <taxon>Viridiplantae</taxon>
        <taxon>Streptophyta</taxon>
        <taxon>Embryophyta</taxon>
        <taxon>Tracheophyta</taxon>
        <taxon>Spermatophyta</taxon>
        <taxon>Magnoliopsida</taxon>
        <taxon>eudicotyledons</taxon>
        <taxon>Gunneridae</taxon>
        <taxon>Pentapetalae</taxon>
        <taxon>rosids</taxon>
        <taxon>fabids</taxon>
        <taxon>Fabales</taxon>
        <taxon>Fabaceae</taxon>
        <taxon>Papilionoideae</taxon>
        <taxon>50 kb inversion clade</taxon>
        <taxon>NPAAA clade</taxon>
        <taxon>indigoferoid/millettioid clade</taxon>
        <taxon>Phaseoleae</taxon>
        <taxon>Vigna</taxon>
    </lineage>
</organism>
<sequence length="250" mass="26855">MLLGQTQGLSEELILGFFLAGLREDIKGQVRIQDPQDLMAAIRVARDVEDAIQRARGVVWNGGKVNSMHVRAASTIVRGDGERNGVNRVSGAEGGGATRREVSSLGSHTRAGGNAVTGGEGRGRVVRNLPYSEFLKRRAEGRCFQCGGAFAPGHRCAERSLRVLLLAEDEEEESTEHSVEEAQTMELSACSAEGLTPPKTMKLTGVIGERKVVVLIDSGASHNFVSRRAVEELKLPVMAIAARRVGVARE</sequence>
<evidence type="ECO:0000313" key="2">
    <source>
        <dbReference type="EMBL" id="BAU00973.1"/>
    </source>
</evidence>
<dbReference type="OrthoDB" id="1436686at2759"/>
<dbReference type="CDD" id="cd00303">
    <property type="entry name" value="retropepsin_like"/>
    <property type="match status" value="1"/>
</dbReference>
<dbReference type="InterPro" id="IPR001969">
    <property type="entry name" value="Aspartic_peptidase_AS"/>
</dbReference>
<dbReference type="Proteomes" id="UP000291084">
    <property type="component" value="Chromosome 11"/>
</dbReference>
<name>A0A0S3T843_PHAAN</name>
<evidence type="ECO:0000313" key="3">
    <source>
        <dbReference type="Proteomes" id="UP000291084"/>
    </source>
</evidence>
<reference evidence="2 3" key="1">
    <citation type="journal article" date="2015" name="Sci. Rep.">
        <title>The power of single molecule real-time sequencing technology in the de novo assembly of a eukaryotic genome.</title>
        <authorList>
            <person name="Sakai H."/>
            <person name="Naito K."/>
            <person name="Ogiso-Tanaka E."/>
            <person name="Takahashi Y."/>
            <person name="Iseki K."/>
            <person name="Muto C."/>
            <person name="Satou K."/>
            <person name="Teruya K."/>
            <person name="Shiroma A."/>
            <person name="Shimoji M."/>
            <person name="Hirano T."/>
            <person name="Itoh T."/>
            <person name="Kaga A."/>
            <person name="Tomooka N."/>
        </authorList>
    </citation>
    <scope>NUCLEOTIDE SEQUENCE [LARGE SCALE GENOMIC DNA]</scope>
    <source>
        <strain evidence="3">cv. Shumari</strain>
    </source>
</reference>
<keyword evidence="3" id="KW-1185">Reference proteome</keyword>
<feature type="region of interest" description="Disordered" evidence="1">
    <location>
        <begin position="89"/>
        <end position="122"/>
    </location>
</feature>
<evidence type="ECO:0000256" key="1">
    <source>
        <dbReference type="SAM" id="MobiDB-lite"/>
    </source>
</evidence>
<dbReference type="Pfam" id="PF08284">
    <property type="entry name" value="RVP_2"/>
    <property type="match status" value="1"/>
</dbReference>
<dbReference type="EMBL" id="AP015044">
    <property type="protein sequence ID" value="BAU00973.1"/>
    <property type="molecule type" value="Genomic_DNA"/>
</dbReference>
<dbReference type="Gene3D" id="2.40.70.10">
    <property type="entry name" value="Acid Proteases"/>
    <property type="match status" value="1"/>
</dbReference>
<dbReference type="AlphaFoldDB" id="A0A0S3T843"/>
<accession>A0A0S3T843</accession>
<dbReference type="GO" id="GO:0006508">
    <property type="term" value="P:proteolysis"/>
    <property type="evidence" value="ECO:0007669"/>
    <property type="project" value="InterPro"/>
</dbReference>
<proteinExistence type="predicted"/>
<dbReference type="InterPro" id="IPR021109">
    <property type="entry name" value="Peptidase_aspartic_dom_sf"/>
</dbReference>
<dbReference type="PROSITE" id="PS00141">
    <property type="entry name" value="ASP_PROTEASE"/>
    <property type="match status" value="1"/>
</dbReference>
<protein>
    <submittedName>
        <fullName evidence="2">Uncharacterized protein</fullName>
    </submittedName>
</protein>